<protein>
    <submittedName>
        <fullName evidence="1">Uncharacterized protein</fullName>
    </submittedName>
</protein>
<sequence length="301" mass="33400">MLDFFKNKDRGGGKGDDRVLDGRIVCRLMRHFPVGAKVSYYPEYRQELLLDTVIIAYAINDEIVYSSSDLNCDDTSGTLTFSDQGKAHSFRKITAFRIIVPVFNQSEVKLDYARREALLKTGGLVKGNTITLMGEHKGGQVPVLDTGVIKRSILKEGVYAGQTVAFLEVDTDSLMLSDQRAHLRLQTHLPATIQISRRGETALINGVMADFSDRSLRLIVDAEFSDEVLPKEKDRVVVSFNMPGKSEHVSLVGDVFRVAERALVVMLTGCVEKGRIVALGQIEILKIKANLLQHSGTSLFR</sequence>
<dbReference type="Proteomes" id="UP000055136">
    <property type="component" value="Chromosome"/>
</dbReference>
<accession>A0A0S2T9X7</accession>
<dbReference type="KEGG" id="tee:Tel_01750"/>
<organism evidence="1 2">
    <name type="scientific">Candidatus Tenderia electrophaga</name>
    <dbReference type="NCBI Taxonomy" id="1748243"/>
    <lineage>
        <taxon>Bacteria</taxon>
        <taxon>Pseudomonadati</taxon>
        <taxon>Pseudomonadota</taxon>
        <taxon>Gammaproteobacteria</taxon>
        <taxon>Candidatus Tenderiales</taxon>
        <taxon>Candidatus Tenderiaceae</taxon>
        <taxon>Candidatus Tenderia</taxon>
    </lineage>
</organism>
<dbReference type="EMBL" id="CP013099">
    <property type="protein sequence ID" value="ALP51962.1"/>
    <property type="molecule type" value="Genomic_DNA"/>
</dbReference>
<proteinExistence type="predicted"/>
<dbReference type="AlphaFoldDB" id="A0A0S2T9X7"/>
<dbReference type="STRING" id="1748243.Tel_01750"/>
<keyword evidence="2" id="KW-1185">Reference proteome</keyword>
<reference evidence="1" key="1">
    <citation type="submission" date="2015-10" db="EMBL/GenBank/DDBJ databases">
        <title>Description of Candidatus Tenderia electrophaga gen. nov, sp. nov., an Uncultivated Electroautotroph from a Biocathode Enrichment.</title>
        <authorList>
            <person name="Eddie B.J."/>
            <person name="Malanoski A.P."/>
            <person name="Wang Z."/>
            <person name="Hall R.J."/>
            <person name="Oh S.D."/>
            <person name="Heiner C."/>
            <person name="Lin B."/>
            <person name="Strycharz-Glaven S.M."/>
        </authorList>
    </citation>
    <scope>NUCLEOTIDE SEQUENCE [LARGE SCALE GENOMIC DNA]</scope>
    <source>
        <strain evidence="1">NRL1</strain>
    </source>
</reference>
<gene>
    <name evidence="1" type="ORF">Tel_01750</name>
</gene>
<evidence type="ECO:0000313" key="1">
    <source>
        <dbReference type="EMBL" id="ALP51962.1"/>
    </source>
</evidence>
<evidence type="ECO:0000313" key="2">
    <source>
        <dbReference type="Proteomes" id="UP000055136"/>
    </source>
</evidence>
<dbReference type="Gene3D" id="2.40.10.220">
    <property type="entry name" value="predicted glycosyltransferase like domains"/>
    <property type="match status" value="1"/>
</dbReference>
<name>A0A0S2T9X7_9GAMM</name>